<accession>A0A917IIA0</accession>
<feature type="region of interest" description="Disordered" evidence="1">
    <location>
        <begin position="29"/>
        <end position="82"/>
    </location>
</feature>
<organism evidence="2 3">
    <name type="scientific">Microbacterium album</name>
    <dbReference type="NCBI Taxonomy" id="2053191"/>
    <lineage>
        <taxon>Bacteria</taxon>
        <taxon>Bacillati</taxon>
        <taxon>Actinomycetota</taxon>
        <taxon>Actinomycetes</taxon>
        <taxon>Micrococcales</taxon>
        <taxon>Microbacteriaceae</taxon>
        <taxon>Microbacterium</taxon>
    </lineage>
</organism>
<gene>
    <name evidence="2" type="ORF">GCM10010921_23600</name>
</gene>
<feature type="compositionally biased region" description="Pro residues" evidence="1">
    <location>
        <begin position="47"/>
        <end position="61"/>
    </location>
</feature>
<dbReference type="EMBL" id="BMJY01000011">
    <property type="protein sequence ID" value="GGH47100.1"/>
    <property type="molecule type" value="Genomic_DNA"/>
</dbReference>
<reference evidence="2" key="1">
    <citation type="journal article" date="2014" name="Int. J. Syst. Evol. Microbiol.">
        <title>Complete genome sequence of Corynebacterium casei LMG S-19264T (=DSM 44701T), isolated from a smear-ripened cheese.</title>
        <authorList>
            <consortium name="US DOE Joint Genome Institute (JGI-PGF)"/>
            <person name="Walter F."/>
            <person name="Albersmeier A."/>
            <person name="Kalinowski J."/>
            <person name="Ruckert C."/>
        </authorList>
    </citation>
    <scope>NUCLEOTIDE SEQUENCE</scope>
    <source>
        <strain evidence="2">CGMCC 1.15794</strain>
    </source>
</reference>
<comment type="caution">
    <text evidence="2">The sequence shown here is derived from an EMBL/GenBank/DDBJ whole genome shotgun (WGS) entry which is preliminary data.</text>
</comment>
<proteinExistence type="predicted"/>
<sequence length="210" mass="22498">MLLIALLVVAGVVWAVIAQPWRGLADLLPQSAPEPTASAPASSPRPTGSPTPTESPAPTESPEPSESPDDGEPPAPQPCDPHVIEVVPLINGERFRTRPIEFSIQLTNTGSVDCTMNVGTSVQQFVVTSGTDTWWRSTDCQREPSDMVVTLAAGQTVTSAEPLVWDRTRSSVDTCDSENRPRAPGGGATYHLKVRVGEVESASMTRFFLY</sequence>
<dbReference type="AlphaFoldDB" id="A0A917IIA0"/>
<evidence type="ECO:0000313" key="3">
    <source>
        <dbReference type="Proteomes" id="UP000657592"/>
    </source>
</evidence>
<evidence type="ECO:0000313" key="2">
    <source>
        <dbReference type="EMBL" id="GGH47100.1"/>
    </source>
</evidence>
<keyword evidence="3" id="KW-1185">Reference proteome</keyword>
<feature type="compositionally biased region" description="Low complexity" evidence="1">
    <location>
        <begin position="31"/>
        <end position="46"/>
    </location>
</feature>
<reference evidence="2" key="2">
    <citation type="submission" date="2020-09" db="EMBL/GenBank/DDBJ databases">
        <authorList>
            <person name="Sun Q."/>
            <person name="Zhou Y."/>
        </authorList>
    </citation>
    <scope>NUCLEOTIDE SEQUENCE</scope>
    <source>
        <strain evidence="2">CGMCC 1.15794</strain>
    </source>
</reference>
<name>A0A917IIA0_9MICO</name>
<protein>
    <recommendedName>
        <fullName evidence="4">DUF4232 domain-containing protein</fullName>
    </recommendedName>
</protein>
<evidence type="ECO:0000256" key="1">
    <source>
        <dbReference type="SAM" id="MobiDB-lite"/>
    </source>
</evidence>
<evidence type="ECO:0008006" key="4">
    <source>
        <dbReference type="Google" id="ProtNLM"/>
    </source>
</evidence>
<dbReference type="Proteomes" id="UP000657592">
    <property type="component" value="Unassembled WGS sequence"/>
</dbReference>